<dbReference type="GO" id="GO:0006508">
    <property type="term" value="P:proteolysis"/>
    <property type="evidence" value="ECO:0007669"/>
    <property type="project" value="InterPro"/>
</dbReference>
<dbReference type="SUPFAM" id="SSF52540">
    <property type="entry name" value="P-loop containing nucleoside triphosphate hydrolases"/>
    <property type="match status" value="1"/>
</dbReference>
<dbReference type="Gene3D" id="1.20.58.760">
    <property type="entry name" value="Peptidase M41"/>
    <property type="match status" value="1"/>
</dbReference>
<keyword evidence="1" id="KW-0547">Nucleotide-binding</keyword>
<evidence type="ECO:0000256" key="1">
    <source>
        <dbReference type="RuleBase" id="RU003651"/>
    </source>
</evidence>
<comment type="caution">
    <text evidence="3">The sequence shown here is derived from an EMBL/GenBank/DDBJ whole genome shotgun (WGS) entry which is preliminary data.</text>
</comment>
<dbReference type="OrthoDB" id="9809379at2"/>
<dbReference type="CDD" id="cd19481">
    <property type="entry name" value="RecA-like_protease"/>
    <property type="match status" value="1"/>
</dbReference>
<comment type="similarity">
    <text evidence="1">Belongs to the AAA ATPase family.</text>
</comment>
<dbReference type="SUPFAM" id="SSF140990">
    <property type="entry name" value="FtsH protease domain-like"/>
    <property type="match status" value="1"/>
</dbReference>
<dbReference type="PROSITE" id="PS00674">
    <property type="entry name" value="AAA"/>
    <property type="match status" value="1"/>
</dbReference>
<dbReference type="GO" id="GO:0005886">
    <property type="term" value="C:plasma membrane"/>
    <property type="evidence" value="ECO:0007669"/>
    <property type="project" value="TreeGrafter"/>
</dbReference>
<sequence length="638" mass="69759">MSYRSVSWRNSPPSLAVAVARCGIRNALRHFLRREDICYVAVLVVPEGTSDYYGRAVSTFIRDPVPVDQDCNETAVVMTLAEQTIEPRTIHDRLRHGRQVVVVTEKAESLPPEFLAGADLVRHVVTPTPAHLIAASRTAKVPGMTQEFAEFLSTQSFDIIAAVIRPTRPLLNSIRQLRRMAEKRLELPTLAEKPSALRLEDTHGYGEAKDWGLRLAEDISSWKRGEIAWEDVDRGALLCGPPGCGKTSYAKALAASCGVELVVASTGRWQAAGHLGDYLKAMRASFKQAQTKAPSILFLDEFDSVGSREAAVDSDNHDYKRQAVNALLECLDPSEGREGVVVVGATNDPSGIDSALLRPGRLEVRIDIPLPDAVSRVGILRQHLGGHVVDGDLGKFTQASRGWSGADIEKLVRDVRRLARRHRVPISESLVMKAMPARRLLSDDELRRVAVHEAGHAVVGTLLFPDSIRYVYVERDVPVNPVSRVVGAAVFQHATETAGTPEYYDNRIAMMLGGSAAEQLVFGERSDGAGGDPSSDLGLASDVATRMERCLGLGEVLSVEFGKGGRPLEYLRERDPHLRGLVDARLRAQFDRAVLMLGEHRACLDQVVRKLVTDGHVEGTEVRALLAEGVRNTASVRT</sequence>
<reference evidence="3 4" key="1">
    <citation type="submission" date="2018-05" db="EMBL/GenBank/DDBJ databases">
        <title>The draft genome of strain NS-104.</title>
        <authorList>
            <person name="Hang P."/>
            <person name="Jiang J."/>
        </authorList>
    </citation>
    <scope>NUCLEOTIDE SEQUENCE [LARGE SCALE GENOMIC DNA]</scope>
    <source>
        <strain evidence="3 4">NS-104</strain>
    </source>
</reference>
<dbReference type="InterPro" id="IPR003960">
    <property type="entry name" value="ATPase_AAA_CS"/>
</dbReference>
<dbReference type="GO" id="GO:0030163">
    <property type="term" value="P:protein catabolic process"/>
    <property type="evidence" value="ECO:0007669"/>
    <property type="project" value="TreeGrafter"/>
</dbReference>
<dbReference type="InterPro" id="IPR003959">
    <property type="entry name" value="ATPase_AAA_core"/>
</dbReference>
<organism evidence="3 4">
    <name type="scientific">Metarhizobium album</name>
    <dbReference type="NCBI Taxonomy" id="2182425"/>
    <lineage>
        <taxon>Bacteria</taxon>
        <taxon>Pseudomonadati</taxon>
        <taxon>Pseudomonadota</taxon>
        <taxon>Alphaproteobacteria</taxon>
        <taxon>Hyphomicrobiales</taxon>
        <taxon>Rhizobiaceae</taxon>
        <taxon>Metarhizobium</taxon>
    </lineage>
</organism>
<dbReference type="Proteomes" id="UP000245252">
    <property type="component" value="Unassembled WGS sequence"/>
</dbReference>
<dbReference type="GO" id="GO:0004222">
    <property type="term" value="F:metalloendopeptidase activity"/>
    <property type="evidence" value="ECO:0007669"/>
    <property type="project" value="InterPro"/>
</dbReference>
<accession>A0A2U2DFS6</accession>
<evidence type="ECO:0000259" key="2">
    <source>
        <dbReference type="SMART" id="SM00382"/>
    </source>
</evidence>
<gene>
    <name evidence="3" type="ORF">DEM27_32725</name>
</gene>
<evidence type="ECO:0000313" key="3">
    <source>
        <dbReference type="EMBL" id="PWE52128.1"/>
    </source>
</evidence>
<dbReference type="GO" id="GO:0005524">
    <property type="term" value="F:ATP binding"/>
    <property type="evidence" value="ECO:0007669"/>
    <property type="project" value="UniProtKB-KW"/>
</dbReference>
<dbReference type="InterPro" id="IPR000642">
    <property type="entry name" value="Peptidase_M41"/>
</dbReference>
<keyword evidence="1" id="KW-0067">ATP-binding</keyword>
<dbReference type="InterPro" id="IPR027417">
    <property type="entry name" value="P-loop_NTPase"/>
</dbReference>
<feature type="domain" description="AAA+ ATPase" evidence="2">
    <location>
        <begin position="232"/>
        <end position="372"/>
    </location>
</feature>
<dbReference type="InterPro" id="IPR037219">
    <property type="entry name" value="Peptidase_M41-like"/>
</dbReference>
<name>A0A2U2DFS6_9HYPH</name>
<evidence type="ECO:0000313" key="4">
    <source>
        <dbReference type="Proteomes" id="UP000245252"/>
    </source>
</evidence>
<dbReference type="SMART" id="SM00382">
    <property type="entry name" value="AAA"/>
    <property type="match status" value="1"/>
</dbReference>
<dbReference type="RefSeq" id="WP_109462410.1">
    <property type="nucleotide sequence ID" value="NZ_QFBC01000035.1"/>
</dbReference>
<dbReference type="Pfam" id="PF00004">
    <property type="entry name" value="AAA"/>
    <property type="match status" value="1"/>
</dbReference>
<dbReference type="Pfam" id="PF01434">
    <property type="entry name" value="Peptidase_M41"/>
    <property type="match status" value="1"/>
</dbReference>
<dbReference type="Gene3D" id="1.10.8.60">
    <property type="match status" value="1"/>
</dbReference>
<dbReference type="GO" id="GO:0016887">
    <property type="term" value="F:ATP hydrolysis activity"/>
    <property type="evidence" value="ECO:0007669"/>
    <property type="project" value="InterPro"/>
</dbReference>
<dbReference type="EMBL" id="QFBC01000035">
    <property type="protein sequence ID" value="PWE52128.1"/>
    <property type="molecule type" value="Genomic_DNA"/>
</dbReference>
<dbReference type="Gene3D" id="3.40.50.300">
    <property type="entry name" value="P-loop containing nucleotide triphosphate hydrolases"/>
    <property type="match status" value="1"/>
</dbReference>
<dbReference type="AlphaFoldDB" id="A0A2U2DFS6"/>
<dbReference type="InterPro" id="IPR003593">
    <property type="entry name" value="AAA+_ATPase"/>
</dbReference>
<dbReference type="PANTHER" id="PTHR23076:SF97">
    <property type="entry name" value="ATP-DEPENDENT ZINC METALLOPROTEASE YME1L1"/>
    <property type="match status" value="1"/>
</dbReference>
<dbReference type="GO" id="GO:0004176">
    <property type="term" value="F:ATP-dependent peptidase activity"/>
    <property type="evidence" value="ECO:0007669"/>
    <property type="project" value="InterPro"/>
</dbReference>
<protein>
    <submittedName>
        <fullName evidence="3">ATPase</fullName>
    </submittedName>
</protein>
<dbReference type="PANTHER" id="PTHR23076">
    <property type="entry name" value="METALLOPROTEASE M41 FTSH"/>
    <property type="match status" value="1"/>
</dbReference>
<keyword evidence="4" id="KW-1185">Reference proteome</keyword>
<proteinExistence type="inferred from homology"/>